<feature type="transmembrane region" description="Helical" evidence="1">
    <location>
        <begin position="26"/>
        <end position="52"/>
    </location>
</feature>
<evidence type="ECO:0000313" key="3">
    <source>
        <dbReference type="Proteomes" id="UP000218267"/>
    </source>
</evidence>
<name>A0A1Y1CDJ4_9BACT</name>
<evidence type="ECO:0000313" key="2">
    <source>
        <dbReference type="EMBL" id="BAX78405.1"/>
    </source>
</evidence>
<dbReference type="KEGG" id="mbas:ALGA_0010"/>
<keyword evidence="1" id="KW-0472">Membrane</keyword>
<reference evidence="3" key="2">
    <citation type="journal article" date="2020" name="Antonie Van Leeuwenhoek">
        <title>Labilibaculum antarcticum sp. nov., a novel facultative anaerobic, psychrotorelant bacterium isolated from marine sediment of Antarctica.</title>
        <authorList>
            <person name="Watanabe M."/>
            <person name="Kojima H."/>
            <person name="Fukui M."/>
        </authorList>
    </citation>
    <scope>NUCLEOTIDE SEQUENCE [LARGE SCALE GENOMIC DNA]</scope>
    <source>
        <strain evidence="3">SPP2</strain>
    </source>
</reference>
<dbReference type="Proteomes" id="UP000218267">
    <property type="component" value="Chromosome"/>
</dbReference>
<protein>
    <submittedName>
        <fullName evidence="2">Uncharacterized protein</fullName>
    </submittedName>
</protein>
<proteinExistence type="predicted"/>
<accession>A0A1Y1CDJ4</accession>
<organism evidence="2 3">
    <name type="scientific">Labilibaculum antarcticum</name>
    <dbReference type="NCBI Taxonomy" id="1717717"/>
    <lineage>
        <taxon>Bacteria</taxon>
        <taxon>Pseudomonadati</taxon>
        <taxon>Bacteroidota</taxon>
        <taxon>Bacteroidia</taxon>
        <taxon>Marinilabiliales</taxon>
        <taxon>Marinifilaceae</taxon>
        <taxon>Labilibaculum</taxon>
    </lineage>
</organism>
<dbReference type="EMBL" id="AP018042">
    <property type="protein sequence ID" value="BAX78405.1"/>
    <property type="molecule type" value="Genomic_DNA"/>
</dbReference>
<gene>
    <name evidence="2" type="ORF">ALGA_0010</name>
</gene>
<sequence>MLFLFLLVSITFIIIAINKEEALFDNIAGSICLTQGLLILLVGAGSSLYMALKKPQISDSQN</sequence>
<evidence type="ECO:0000256" key="1">
    <source>
        <dbReference type="SAM" id="Phobius"/>
    </source>
</evidence>
<keyword evidence="1" id="KW-1133">Transmembrane helix</keyword>
<keyword evidence="1" id="KW-0812">Transmembrane</keyword>
<reference evidence="2 3" key="1">
    <citation type="journal article" date="2018" name="Mar. Genomics">
        <title>Complete genome sequence of Marinifilaceae bacterium strain SPP2, isolated from the Antarctic marine sediment.</title>
        <authorList>
            <person name="Watanabe M."/>
            <person name="Kojima H."/>
            <person name="Fukui M."/>
        </authorList>
    </citation>
    <scope>NUCLEOTIDE SEQUENCE [LARGE SCALE GENOMIC DNA]</scope>
    <source>
        <strain evidence="2 3">SPP2</strain>
    </source>
</reference>
<dbReference type="AlphaFoldDB" id="A0A1Y1CDJ4"/>
<keyword evidence="3" id="KW-1185">Reference proteome</keyword>